<dbReference type="AlphaFoldDB" id="A0A8J4BM63"/>
<dbReference type="Proteomes" id="UP000747399">
    <property type="component" value="Unassembled WGS sequence"/>
</dbReference>
<reference evidence="1" key="1">
    <citation type="journal article" date="2021" name="Proc. Natl. Acad. Sci. U.S.A.">
        <title>Three genomes in the algal genus Volvox reveal the fate of a haploid sex-determining region after a transition to homothallism.</title>
        <authorList>
            <person name="Yamamoto K."/>
            <person name="Hamaji T."/>
            <person name="Kawai-Toyooka H."/>
            <person name="Matsuzaki R."/>
            <person name="Takahashi F."/>
            <person name="Nishimura Y."/>
            <person name="Kawachi M."/>
            <person name="Noguchi H."/>
            <person name="Minakuchi Y."/>
            <person name="Umen J.G."/>
            <person name="Toyoda A."/>
            <person name="Nozaki H."/>
        </authorList>
    </citation>
    <scope>NUCLEOTIDE SEQUENCE</scope>
    <source>
        <strain evidence="1">NIES-3780</strain>
    </source>
</reference>
<feature type="non-terminal residue" evidence="1">
    <location>
        <position position="1"/>
    </location>
</feature>
<sequence length="363" mass="37143">KWLAVVPDVVIVPNDPRFLADTEGLSRQARERVTDPRTQLNKDGFLPYMLAGNAAHFHVAQLLIPHSRDDRHYLTRNRDRDLLILFPLPDPAAATSGGGGGEGPPSLAELAARVWAAKLLADIKSADATVRQMQQGQNSNHLAGSPVSFGGGVGAGSGSAAAALFRESARNSGGSGMLGALLRRSGRNTAISSSGNGSGAIMASNNHSSRRGQTLAASSLTITAAAATPAAAAVIAAASPVAAQGGYVPAPVAASASLAGASPGPSVSSSPRTSVSGGGWLGPAGFGGGDVGGGGRTASPPRRYVLAWVVLSVRFCIPLFPPCRAVRVVQYNNAQSFYDFHLRGHVIYAVCHCQRIARPSSSA</sequence>
<dbReference type="EMBL" id="BNCO01000065">
    <property type="protein sequence ID" value="GIL64259.1"/>
    <property type="molecule type" value="Genomic_DNA"/>
</dbReference>
<gene>
    <name evidence="1" type="ORF">Vafri_18259</name>
</gene>
<evidence type="ECO:0000313" key="1">
    <source>
        <dbReference type="EMBL" id="GIL64259.1"/>
    </source>
</evidence>
<proteinExistence type="predicted"/>
<accession>A0A8J4BM63</accession>
<comment type="caution">
    <text evidence="1">The sequence shown here is derived from an EMBL/GenBank/DDBJ whole genome shotgun (WGS) entry which is preliminary data.</text>
</comment>
<organism evidence="1 2">
    <name type="scientific">Volvox africanus</name>
    <dbReference type="NCBI Taxonomy" id="51714"/>
    <lineage>
        <taxon>Eukaryota</taxon>
        <taxon>Viridiplantae</taxon>
        <taxon>Chlorophyta</taxon>
        <taxon>core chlorophytes</taxon>
        <taxon>Chlorophyceae</taxon>
        <taxon>CS clade</taxon>
        <taxon>Chlamydomonadales</taxon>
        <taxon>Volvocaceae</taxon>
        <taxon>Volvox</taxon>
    </lineage>
</organism>
<keyword evidence="2" id="KW-1185">Reference proteome</keyword>
<name>A0A8J4BM63_9CHLO</name>
<protein>
    <submittedName>
        <fullName evidence="1">Uncharacterized protein</fullName>
    </submittedName>
</protein>
<evidence type="ECO:0000313" key="2">
    <source>
        <dbReference type="Proteomes" id="UP000747399"/>
    </source>
</evidence>